<feature type="region of interest" description="Disordered" evidence="1">
    <location>
        <begin position="61"/>
        <end position="86"/>
    </location>
</feature>
<feature type="compositionally biased region" description="Polar residues" evidence="1">
    <location>
        <begin position="118"/>
        <end position="129"/>
    </location>
</feature>
<evidence type="ECO:0000256" key="1">
    <source>
        <dbReference type="SAM" id="MobiDB-lite"/>
    </source>
</evidence>
<proteinExistence type="predicted"/>
<accession>A0A4C1VPE7</accession>
<feature type="region of interest" description="Disordered" evidence="1">
    <location>
        <begin position="110"/>
        <end position="129"/>
    </location>
</feature>
<evidence type="ECO:0000313" key="2">
    <source>
        <dbReference type="EMBL" id="GBP40282.1"/>
    </source>
</evidence>
<name>A0A4C1VPE7_EUMVA</name>
<protein>
    <submittedName>
        <fullName evidence="2">Uncharacterized protein</fullName>
    </submittedName>
</protein>
<comment type="caution">
    <text evidence="2">The sequence shown here is derived from an EMBL/GenBank/DDBJ whole genome shotgun (WGS) entry which is preliminary data.</text>
</comment>
<gene>
    <name evidence="2" type="ORF">EVAR_83972_1</name>
</gene>
<dbReference type="Proteomes" id="UP000299102">
    <property type="component" value="Unassembled WGS sequence"/>
</dbReference>
<sequence>MNSNVMRVLGPDPPAKGQENLGPWANNDDTNRPAEFSELDGQGRGFWLAALTARIRARSAIDPANGGGWSEDDGGGRATPVIGEEHSPRPVVPVVAWWPAPGLSISRAGRVGARSAKGDSTNSAYLPAP</sequence>
<dbReference type="EMBL" id="BGZK01000379">
    <property type="protein sequence ID" value="GBP40282.1"/>
    <property type="molecule type" value="Genomic_DNA"/>
</dbReference>
<organism evidence="2 3">
    <name type="scientific">Eumeta variegata</name>
    <name type="common">Bagworm moth</name>
    <name type="synonym">Eumeta japonica</name>
    <dbReference type="NCBI Taxonomy" id="151549"/>
    <lineage>
        <taxon>Eukaryota</taxon>
        <taxon>Metazoa</taxon>
        <taxon>Ecdysozoa</taxon>
        <taxon>Arthropoda</taxon>
        <taxon>Hexapoda</taxon>
        <taxon>Insecta</taxon>
        <taxon>Pterygota</taxon>
        <taxon>Neoptera</taxon>
        <taxon>Endopterygota</taxon>
        <taxon>Lepidoptera</taxon>
        <taxon>Glossata</taxon>
        <taxon>Ditrysia</taxon>
        <taxon>Tineoidea</taxon>
        <taxon>Psychidae</taxon>
        <taxon>Oiketicinae</taxon>
        <taxon>Eumeta</taxon>
    </lineage>
</organism>
<feature type="region of interest" description="Disordered" evidence="1">
    <location>
        <begin position="1"/>
        <end position="39"/>
    </location>
</feature>
<reference evidence="2 3" key="1">
    <citation type="journal article" date="2019" name="Commun. Biol.">
        <title>The bagworm genome reveals a unique fibroin gene that provides high tensile strength.</title>
        <authorList>
            <person name="Kono N."/>
            <person name="Nakamura H."/>
            <person name="Ohtoshi R."/>
            <person name="Tomita M."/>
            <person name="Numata K."/>
            <person name="Arakawa K."/>
        </authorList>
    </citation>
    <scope>NUCLEOTIDE SEQUENCE [LARGE SCALE GENOMIC DNA]</scope>
</reference>
<keyword evidence="3" id="KW-1185">Reference proteome</keyword>
<evidence type="ECO:0000313" key="3">
    <source>
        <dbReference type="Proteomes" id="UP000299102"/>
    </source>
</evidence>
<dbReference type="AlphaFoldDB" id="A0A4C1VPE7"/>